<feature type="transmembrane region" description="Helical" evidence="1">
    <location>
        <begin position="198"/>
        <end position="215"/>
    </location>
</feature>
<dbReference type="Proteomes" id="UP000034711">
    <property type="component" value="Unassembled WGS sequence"/>
</dbReference>
<dbReference type="EMBL" id="LCRI01000039">
    <property type="protein sequence ID" value="KKW32021.1"/>
    <property type="molecule type" value="Genomic_DNA"/>
</dbReference>
<accession>A0A0G1XM86</accession>
<feature type="non-terminal residue" evidence="2">
    <location>
        <position position="320"/>
    </location>
</feature>
<feature type="transmembrane region" description="Helical" evidence="1">
    <location>
        <begin position="272"/>
        <end position="289"/>
    </location>
</feature>
<organism evidence="2 3">
    <name type="scientific">Candidatus Uhrbacteria bacterium GW2011_GWA2_53_10</name>
    <dbReference type="NCBI Taxonomy" id="1618980"/>
    <lineage>
        <taxon>Bacteria</taxon>
        <taxon>Candidatus Uhriibacteriota</taxon>
    </lineage>
</organism>
<dbReference type="AlphaFoldDB" id="A0A0G1XM86"/>
<evidence type="ECO:0000313" key="3">
    <source>
        <dbReference type="Proteomes" id="UP000034711"/>
    </source>
</evidence>
<proteinExistence type="predicted"/>
<feature type="transmembrane region" description="Helical" evidence="1">
    <location>
        <begin position="175"/>
        <end position="192"/>
    </location>
</feature>
<reference evidence="2 3" key="1">
    <citation type="journal article" date="2015" name="Nature">
        <title>rRNA introns, odd ribosomes, and small enigmatic genomes across a large radiation of phyla.</title>
        <authorList>
            <person name="Brown C.T."/>
            <person name="Hug L.A."/>
            <person name="Thomas B.C."/>
            <person name="Sharon I."/>
            <person name="Castelle C.J."/>
            <person name="Singh A."/>
            <person name="Wilkins M.J."/>
            <person name="Williams K.H."/>
            <person name="Banfield J.F."/>
        </authorList>
    </citation>
    <scope>NUCLEOTIDE SEQUENCE [LARGE SCALE GENOMIC DNA]</scope>
</reference>
<evidence type="ECO:0000256" key="1">
    <source>
        <dbReference type="SAM" id="Phobius"/>
    </source>
</evidence>
<name>A0A0G1XM86_9BACT</name>
<comment type="caution">
    <text evidence="2">The sequence shown here is derived from an EMBL/GenBank/DDBJ whole genome shotgun (WGS) entry which is preliminary data.</text>
</comment>
<evidence type="ECO:0000313" key="2">
    <source>
        <dbReference type="EMBL" id="KKW32021.1"/>
    </source>
</evidence>
<sequence>MGFKKRFKFLRLLRCWAPPSPSSYEKSRPPSPVSQRLASGVLKTFLAFARVQTVLLFFCTLIAFVGAWMLARPGAIYLSPDETANAIFAESFAHDGTLFLYEPLDPLVENSLFPRSTAAIDGRIVPVGFVGLPAWYGIKMRVLGEWILPFLTAIAAMIAVFLWRAIVTRFAGPRVGWWAAILLALHPAWIYYTARGLLPNVLFVSLLISSAFFFIAHPFQTFKKIPFPLDALLAGLALGGALFVRLSEGLWIAAAFAVGLTMFWKEMGWKRLGFFVAGLLVALAPMGNLHTSLYGAPWRTGYTLDNFVIASPKGEAISSG</sequence>
<feature type="transmembrane region" description="Helical" evidence="1">
    <location>
        <begin position="227"/>
        <end position="244"/>
    </location>
</feature>
<keyword evidence="1" id="KW-1133">Transmembrane helix</keyword>
<keyword evidence="1" id="KW-0812">Transmembrane</keyword>
<keyword evidence="1" id="KW-0472">Membrane</keyword>
<protein>
    <recommendedName>
        <fullName evidence="4">Glycosyltransferase RgtA/B/C/D-like domain-containing protein</fullName>
    </recommendedName>
</protein>
<evidence type="ECO:0008006" key="4">
    <source>
        <dbReference type="Google" id="ProtNLM"/>
    </source>
</evidence>
<feature type="transmembrane region" description="Helical" evidence="1">
    <location>
        <begin position="146"/>
        <end position="163"/>
    </location>
</feature>
<gene>
    <name evidence="2" type="ORF">UY77_C0039G0005</name>
</gene>
<feature type="transmembrane region" description="Helical" evidence="1">
    <location>
        <begin position="53"/>
        <end position="71"/>
    </location>
</feature>